<sequence>MAGEQPIVRFPPHHPGPPPQHQVPPPPPPEAIPFDLRFGGPAVEVKSVRHQAMSHADMVAMCTDFVAHRYEKCNNNNSHVLDCDDEDVPRSPWEEILLTRVMSLSQKQLLKEIRRLNSETKPLLEKKAALSQGLQRHIDLSIQELTDKEYDRANYQWTLVQIDQQLKQVHPATARYHTGHRAATRPHGDRGKKHHKDKCKKHHEKQRANKSRARNKSKPRKVSSSRKARHASYPPHETLKVERLSLTAYFKRAPRPDVDVAALLQSRLRARMMTRPTTFQQPQDPRPGDPAHGVPMRGHPPQGPHQGQRPPGPPGGLPHGPLHGPPSGRPVGIGPPPPPVVMSGGGGAGGAGGGAGRPPQVLVGSDSGSSSDGSSSTDDSDRDSGWSDDESVSTDPTQASSSTNSSSRVGRCGNRGRSHNRGQSHSKVRDKSRGKKNKNDKKGKKKSKAKGRSASRSRSQRREASRRRRRPPYHEHSPIRIHYRGETNPYSVPHHIFNRPPPPSPPAPVIVQQPSQIEIERIKDKAYISGREDEKKKNRVLDEMSSDDRPARRLSRTRAGVRHVERPEPRRETYRETRRERVRMPRHSTYPIDILESSDSCSSVSYCSTDEDATEYEPDYRQAGNLRNTYRTRPRADGHGHREPYATDTHHIIVDFDDPPYRQRESRMSDYSLDRDELPQQGNPFEPRLGPRPGPRFESRFRHGYRP</sequence>
<dbReference type="Proteomes" id="UP001433268">
    <property type="component" value="Unassembled WGS sequence"/>
</dbReference>
<protein>
    <submittedName>
        <fullName evidence="2">Uncharacterized protein</fullName>
    </submittedName>
</protein>
<feature type="compositionally biased region" description="Pro residues" evidence="1">
    <location>
        <begin position="499"/>
        <end position="508"/>
    </location>
</feature>
<feature type="compositionally biased region" description="Basic and acidic residues" evidence="1">
    <location>
        <begin position="530"/>
        <end position="551"/>
    </location>
</feature>
<reference evidence="2 3" key="1">
    <citation type="submission" date="2023-01" db="EMBL/GenBank/DDBJ databases">
        <title>Analysis of 21 Apiospora genomes using comparative genomics revels a genus with tremendous synthesis potential of carbohydrate active enzymes and secondary metabolites.</title>
        <authorList>
            <person name="Sorensen T."/>
        </authorList>
    </citation>
    <scope>NUCLEOTIDE SEQUENCE [LARGE SCALE GENOMIC DNA]</scope>
    <source>
        <strain evidence="2 3">CBS 114990</strain>
    </source>
</reference>
<feature type="compositionally biased region" description="Acidic residues" evidence="1">
    <location>
        <begin position="378"/>
        <end position="392"/>
    </location>
</feature>
<feature type="region of interest" description="Disordered" evidence="1">
    <location>
        <begin position="630"/>
        <end position="707"/>
    </location>
</feature>
<feature type="compositionally biased region" description="Gly residues" evidence="1">
    <location>
        <begin position="343"/>
        <end position="356"/>
    </location>
</feature>
<feature type="region of interest" description="Disordered" evidence="1">
    <location>
        <begin position="176"/>
        <end position="237"/>
    </location>
</feature>
<evidence type="ECO:0000313" key="2">
    <source>
        <dbReference type="EMBL" id="KAK8065811.1"/>
    </source>
</evidence>
<feature type="region of interest" description="Disordered" evidence="1">
    <location>
        <begin position="530"/>
        <end position="581"/>
    </location>
</feature>
<proteinExistence type="predicted"/>
<name>A0ABR1V680_9PEZI</name>
<feature type="compositionally biased region" description="Basic and acidic residues" evidence="1">
    <location>
        <begin position="562"/>
        <end position="581"/>
    </location>
</feature>
<organism evidence="2 3">
    <name type="scientific">Apiospora hydei</name>
    <dbReference type="NCBI Taxonomy" id="1337664"/>
    <lineage>
        <taxon>Eukaryota</taxon>
        <taxon>Fungi</taxon>
        <taxon>Dikarya</taxon>
        <taxon>Ascomycota</taxon>
        <taxon>Pezizomycotina</taxon>
        <taxon>Sordariomycetes</taxon>
        <taxon>Xylariomycetidae</taxon>
        <taxon>Amphisphaeriales</taxon>
        <taxon>Apiosporaceae</taxon>
        <taxon>Apiospora</taxon>
    </lineage>
</organism>
<feature type="compositionally biased region" description="Basic residues" evidence="1">
    <location>
        <begin position="414"/>
        <end position="471"/>
    </location>
</feature>
<gene>
    <name evidence="2" type="ORF">PG997_012558</name>
</gene>
<feature type="compositionally biased region" description="Basic residues" evidence="1">
    <location>
        <begin position="552"/>
        <end position="561"/>
    </location>
</feature>
<feature type="compositionally biased region" description="Basic residues" evidence="1">
    <location>
        <begin position="177"/>
        <end position="230"/>
    </location>
</feature>
<feature type="compositionally biased region" description="Low complexity" evidence="1">
    <location>
        <begin position="364"/>
        <end position="377"/>
    </location>
</feature>
<feature type="compositionally biased region" description="Basic and acidic residues" evidence="1">
    <location>
        <begin position="634"/>
        <end position="678"/>
    </location>
</feature>
<keyword evidence="3" id="KW-1185">Reference proteome</keyword>
<feature type="compositionally biased region" description="Pro residues" evidence="1">
    <location>
        <begin position="323"/>
        <end position="340"/>
    </location>
</feature>
<dbReference type="RefSeq" id="XP_066662564.1">
    <property type="nucleotide sequence ID" value="XM_066816872.1"/>
</dbReference>
<comment type="caution">
    <text evidence="2">The sequence shown here is derived from an EMBL/GenBank/DDBJ whole genome shotgun (WGS) entry which is preliminary data.</text>
</comment>
<dbReference type="EMBL" id="JAQQWN010000009">
    <property type="protein sequence ID" value="KAK8065811.1"/>
    <property type="molecule type" value="Genomic_DNA"/>
</dbReference>
<accession>A0ABR1V680</accession>
<evidence type="ECO:0000313" key="3">
    <source>
        <dbReference type="Proteomes" id="UP001433268"/>
    </source>
</evidence>
<feature type="region of interest" description="Disordered" evidence="1">
    <location>
        <begin position="274"/>
        <end position="510"/>
    </location>
</feature>
<dbReference type="GeneID" id="92049932"/>
<feature type="region of interest" description="Disordered" evidence="1">
    <location>
        <begin position="1"/>
        <end position="30"/>
    </location>
</feature>
<feature type="compositionally biased region" description="Low complexity" evidence="1">
    <location>
        <begin position="297"/>
        <end position="309"/>
    </location>
</feature>
<evidence type="ECO:0000256" key="1">
    <source>
        <dbReference type="SAM" id="MobiDB-lite"/>
    </source>
</evidence>
<feature type="compositionally biased region" description="Pro residues" evidence="1">
    <location>
        <begin position="13"/>
        <end position="30"/>
    </location>
</feature>